<protein>
    <submittedName>
        <fullName evidence="2">Uncharacterized protein</fullName>
    </submittedName>
</protein>
<feature type="transmembrane region" description="Helical" evidence="1">
    <location>
        <begin position="113"/>
        <end position="133"/>
    </location>
</feature>
<dbReference type="EMBL" id="BAABGX010000001">
    <property type="protein sequence ID" value="GAA4299195.1"/>
    <property type="molecule type" value="Genomic_DNA"/>
</dbReference>
<dbReference type="RefSeq" id="WP_345162608.1">
    <property type="nucleotide sequence ID" value="NZ_BAABGX010000001.1"/>
</dbReference>
<reference evidence="3" key="1">
    <citation type="journal article" date="2019" name="Int. J. Syst. Evol. Microbiol.">
        <title>The Global Catalogue of Microorganisms (GCM) 10K type strain sequencing project: providing services to taxonomists for standard genome sequencing and annotation.</title>
        <authorList>
            <consortium name="The Broad Institute Genomics Platform"/>
            <consortium name="The Broad Institute Genome Sequencing Center for Infectious Disease"/>
            <person name="Wu L."/>
            <person name="Ma J."/>
        </authorList>
    </citation>
    <scope>NUCLEOTIDE SEQUENCE [LARGE SCALE GENOMIC DNA]</scope>
    <source>
        <strain evidence="3">JCM 17917</strain>
    </source>
</reference>
<sequence length="194" mass="21061">MKKQLLLSLLLAVLVSFSGFGQDIILKTNGDEFKAKVIEITLSQVLYTLPETKQDSIHALDRKEVFMVTFANGTKEVLNQESPEQAHVPLTPTQMALLGRKDAKLFYKGTSSMWGSTVATLLFFPAVVVIGAVPPKINAREVSDIKHLSNPHYAKAYKKQAHNRKLGKVAIGAGIGIVTVSAMSVMLAMVAPGK</sequence>
<dbReference type="Proteomes" id="UP001501844">
    <property type="component" value="Unassembled WGS sequence"/>
</dbReference>
<gene>
    <name evidence="2" type="ORF">GCM10023183_08150</name>
</gene>
<organism evidence="2 3">
    <name type="scientific">Nibribacter koreensis</name>
    <dbReference type="NCBI Taxonomy" id="1084519"/>
    <lineage>
        <taxon>Bacteria</taxon>
        <taxon>Pseudomonadati</taxon>
        <taxon>Bacteroidota</taxon>
        <taxon>Cytophagia</taxon>
        <taxon>Cytophagales</taxon>
        <taxon>Hymenobacteraceae</taxon>
        <taxon>Nibribacter</taxon>
    </lineage>
</organism>
<evidence type="ECO:0000313" key="2">
    <source>
        <dbReference type="EMBL" id="GAA4299195.1"/>
    </source>
</evidence>
<keyword evidence="1" id="KW-1133">Transmembrane helix</keyword>
<comment type="caution">
    <text evidence="2">The sequence shown here is derived from an EMBL/GenBank/DDBJ whole genome shotgun (WGS) entry which is preliminary data.</text>
</comment>
<name>A0ABP8FBG0_9BACT</name>
<evidence type="ECO:0000256" key="1">
    <source>
        <dbReference type="SAM" id="Phobius"/>
    </source>
</evidence>
<keyword evidence="3" id="KW-1185">Reference proteome</keyword>
<accession>A0ABP8FBG0</accession>
<feature type="transmembrane region" description="Helical" evidence="1">
    <location>
        <begin position="169"/>
        <end position="191"/>
    </location>
</feature>
<keyword evidence="1" id="KW-0472">Membrane</keyword>
<evidence type="ECO:0000313" key="3">
    <source>
        <dbReference type="Proteomes" id="UP001501844"/>
    </source>
</evidence>
<proteinExistence type="predicted"/>
<keyword evidence="1" id="KW-0812">Transmembrane</keyword>